<dbReference type="OrthoDB" id="9781069at2"/>
<feature type="transmembrane region" description="Helical" evidence="1">
    <location>
        <begin position="229"/>
        <end position="250"/>
    </location>
</feature>
<keyword evidence="1" id="KW-0472">Membrane</keyword>
<evidence type="ECO:0000313" key="5">
    <source>
        <dbReference type="Proteomes" id="UP000094271"/>
    </source>
</evidence>
<reference evidence="2 4" key="1">
    <citation type="submission" date="2016-07" db="EMBL/GenBank/DDBJ databases">
        <title>Characterization of isolates of Eisenbergiella tayi derived from blood cultures, using whole genome sequencing.</title>
        <authorList>
            <person name="Burdz T."/>
            <person name="Wiebe D."/>
            <person name="Huynh C."/>
            <person name="Bernard K."/>
        </authorList>
    </citation>
    <scope>NUCLEOTIDE SEQUENCE [LARGE SCALE GENOMIC DNA]</scope>
    <source>
        <strain evidence="2 4">NML 110608</strain>
    </source>
</reference>
<feature type="transmembrane region" description="Helical" evidence="1">
    <location>
        <begin position="115"/>
        <end position="136"/>
    </location>
</feature>
<dbReference type="AlphaFoldDB" id="A0A1E3AKG7"/>
<evidence type="ECO:0000256" key="1">
    <source>
        <dbReference type="SAM" id="Phobius"/>
    </source>
</evidence>
<feature type="transmembrane region" description="Helical" evidence="1">
    <location>
        <begin position="58"/>
        <end position="76"/>
    </location>
</feature>
<evidence type="ECO:0000313" key="4">
    <source>
        <dbReference type="Proteomes" id="UP000094067"/>
    </source>
</evidence>
<dbReference type="EMBL" id="MEHA01000019">
    <property type="protein sequence ID" value="ODR47711.1"/>
    <property type="molecule type" value="Genomic_DNA"/>
</dbReference>
<protein>
    <submittedName>
        <fullName evidence="3">Conjugal transfer protein TraX</fullName>
    </submittedName>
    <submittedName>
        <fullName evidence="2">TraX protein</fullName>
    </submittedName>
</protein>
<keyword evidence="1" id="KW-1133">Transmembrane helix</keyword>
<accession>A0A1E3AKG7</accession>
<comment type="caution">
    <text evidence="2">The sequence shown here is derived from an EMBL/GenBank/DDBJ whole genome shotgun (WGS) entry which is preliminary data.</text>
</comment>
<dbReference type="EMBL" id="MCGH01000001">
    <property type="protein sequence ID" value="ODM09109.1"/>
    <property type="molecule type" value="Genomic_DNA"/>
</dbReference>
<evidence type="ECO:0000313" key="2">
    <source>
        <dbReference type="EMBL" id="ODM09109.1"/>
    </source>
</evidence>
<dbReference type="InterPro" id="IPR008875">
    <property type="entry name" value="TraX"/>
</dbReference>
<keyword evidence="1" id="KW-0812">Transmembrane</keyword>
<name>A0A1E3AKG7_9FIRM</name>
<feature type="transmembrane region" description="Helical" evidence="1">
    <location>
        <begin position="156"/>
        <end position="173"/>
    </location>
</feature>
<dbReference type="RefSeq" id="WP_069151281.1">
    <property type="nucleotide sequence ID" value="NZ_MCGH01000001.1"/>
</dbReference>
<organism evidence="2 4">
    <name type="scientific">Eisenbergiella tayi</name>
    <dbReference type="NCBI Taxonomy" id="1432052"/>
    <lineage>
        <taxon>Bacteria</taxon>
        <taxon>Bacillati</taxon>
        <taxon>Bacillota</taxon>
        <taxon>Clostridia</taxon>
        <taxon>Lachnospirales</taxon>
        <taxon>Lachnospiraceae</taxon>
        <taxon>Eisenbergiella</taxon>
    </lineage>
</organism>
<feature type="transmembrane region" description="Helical" evidence="1">
    <location>
        <begin position="91"/>
        <end position="108"/>
    </location>
</feature>
<dbReference type="Proteomes" id="UP000094271">
    <property type="component" value="Unassembled WGS sequence"/>
</dbReference>
<reference evidence="3 5" key="2">
    <citation type="submission" date="2016-08" db="EMBL/GenBank/DDBJ databases">
        <authorList>
            <person name="Seilhamer J.J."/>
        </authorList>
    </citation>
    <scope>NUCLEOTIDE SEQUENCE [LARGE SCALE GENOMIC DNA]</scope>
    <source>
        <strain evidence="3 5">NML150140-1</strain>
    </source>
</reference>
<proteinExistence type="predicted"/>
<dbReference type="Proteomes" id="UP000094067">
    <property type="component" value="Unassembled WGS sequence"/>
</dbReference>
<evidence type="ECO:0000313" key="3">
    <source>
        <dbReference type="EMBL" id="ODR47711.1"/>
    </source>
</evidence>
<dbReference type="Pfam" id="PF05857">
    <property type="entry name" value="TraX"/>
    <property type="match status" value="2"/>
</dbReference>
<feature type="transmembrane region" description="Helical" evidence="1">
    <location>
        <begin position="178"/>
        <end position="194"/>
    </location>
</feature>
<dbReference type="PATRIC" id="fig|1432052.4.peg.837"/>
<sequence>MNTFTLKMIALVLMVIDHIGYYFEGTPSWLRWLGRGSYPLFLFCMVWGYQYTRNRKRYLLRLYLMSLFMTFFSYTVDTVFVSQNGYGNHNIFLSMFLVGVLISTVELYQKDRKKGAVLLGAIAFVQLLYFLMPNIIPFTRNLSGDLLTGIVPNLALNEYGFSFVVLGVLMYFLKEKKDLFCVMYILFCISQFSIEMFESGGIGATQWLMVLVLPLMLGYNNQKGPGMKYFFYIFYPAHTFLLFYLAEFVFNK</sequence>
<gene>
    <name evidence="3" type="ORF">BEI59_22055</name>
    <name evidence="2" type="ORF">BEI61_00738</name>
</gene>